<dbReference type="RefSeq" id="WP_172275105.1">
    <property type="nucleotide sequence ID" value="NZ_CASGMU010000005.1"/>
</dbReference>
<feature type="signal peptide" evidence="2">
    <location>
        <begin position="1"/>
        <end position="21"/>
    </location>
</feature>
<evidence type="ECO:0000259" key="3">
    <source>
        <dbReference type="Pfam" id="PF03629"/>
    </source>
</evidence>
<sequence length="633" mass="71772">MKIKFILSVITAFCCSFSLSAKVVMPQLFQSGMVLQRGKPIIIWGKADKGERVTVKFKKKVYETTADTDGNWRLQLPVQKAGGPYSIMVNDNEIKDVLVGDVWLCSGQSNMDLQVERVYPQYTTDIDSYSNGNIRMFRVENETSIHGPKSDIRPTSWKPVTKQNAWNFSAIGYFLAREMYEKTGVPQGVIADSWGGTPIQSWISADTMKNNFPMEYRRSLLYQNDELIRSQMRANQLANSRWFEVMNETDPGISGKFTALEYDDSRWQKKNQYDNLTGEHSYMGSFWVRQHINIDATHAGKPARLLVGTLYDQDFTYINGREVGQTGYQYPPRRYSVPAGLLREGDNALTVRFITKGGNPHFIKDKPYKLIFDDGLEIPLSEQWSVCEGARMPRCHNSEINVHYLPITLYNAMIYPLAPYPISGVVWYQGESNTGDGHIYENMLTKLIQNWRQLWNDSDMPFVVVQLANFMEPSDKPQDSGWSWVREAQRLTAKHVPNTELAVAIDLGEAVDIHPLRKREVAQRVALGFEKMLLNPKVRLSPEVIASEIRNGDVVLTLDQQLQSGALYEFELAGSDGKYHNAEATADGNRIVIKSPVAAPKSVRYAWKNNPARANAYSKDNLPLSPFQMVIGG</sequence>
<dbReference type="Gene3D" id="2.60.120.260">
    <property type="entry name" value="Galactose-binding domain-like"/>
    <property type="match status" value="1"/>
</dbReference>
<dbReference type="SUPFAM" id="SSF52266">
    <property type="entry name" value="SGNH hydrolase"/>
    <property type="match status" value="1"/>
</dbReference>
<keyword evidence="1" id="KW-0378">Hydrolase</keyword>
<dbReference type="PANTHER" id="PTHR22901:SF0">
    <property type="entry name" value="SIALATE O-ACETYLESTERASE"/>
    <property type="match status" value="1"/>
</dbReference>
<dbReference type="InterPro" id="IPR039329">
    <property type="entry name" value="SIAE"/>
</dbReference>
<dbReference type="Proteomes" id="UP000714420">
    <property type="component" value="Unassembled WGS sequence"/>
</dbReference>
<gene>
    <name evidence="4" type="ORF">HPS56_05415</name>
</gene>
<proteinExistence type="predicted"/>
<dbReference type="InterPro" id="IPR008979">
    <property type="entry name" value="Galactose-bd-like_sf"/>
</dbReference>
<dbReference type="Pfam" id="PF03629">
    <property type="entry name" value="SASA"/>
    <property type="match status" value="1"/>
</dbReference>
<dbReference type="InterPro" id="IPR036514">
    <property type="entry name" value="SGNH_hydro_sf"/>
</dbReference>
<feature type="chain" id="PRO_5045657731" evidence="2">
    <location>
        <begin position="22"/>
        <end position="633"/>
    </location>
</feature>
<dbReference type="Gene3D" id="2.60.40.10">
    <property type="entry name" value="Immunoglobulins"/>
    <property type="match status" value="1"/>
</dbReference>
<accession>A0ABX2AKS7</accession>
<name>A0ABX2AKS7_9BACT</name>
<evidence type="ECO:0000313" key="4">
    <source>
        <dbReference type="EMBL" id="NPD91793.1"/>
    </source>
</evidence>
<feature type="domain" description="Sialate O-acetylesterase" evidence="3">
    <location>
        <begin position="421"/>
        <end position="512"/>
    </location>
</feature>
<evidence type="ECO:0000256" key="1">
    <source>
        <dbReference type="ARBA" id="ARBA00022801"/>
    </source>
</evidence>
<dbReference type="InterPro" id="IPR013783">
    <property type="entry name" value="Ig-like_fold"/>
</dbReference>
<dbReference type="EMBL" id="JABKKF010000003">
    <property type="protein sequence ID" value="NPD91793.1"/>
    <property type="molecule type" value="Genomic_DNA"/>
</dbReference>
<evidence type="ECO:0000313" key="5">
    <source>
        <dbReference type="Proteomes" id="UP000714420"/>
    </source>
</evidence>
<comment type="caution">
    <text evidence="4">The sequence shown here is derived from an EMBL/GenBank/DDBJ whole genome shotgun (WGS) entry which is preliminary data.</text>
</comment>
<dbReference type="InterPro" id="IPR005181">
    <property type="entry name" value="SASA"/>
</dbReference>
<keyword evidence="2" id="KW-0732">Signal</keyword>
<dbReference type="PANTHER" id="PTHR22901">
    <property type="entry name" value="SIALATE O-ACETYLESTERASE"/>
    <property type="match status" value="1"/>
</dbReference>
<reference evidence="4 5" key="1">
    <citation type="submission" date="2020-05" db="EMBL/GenBank/DDBJ databases">
        <title>Distinct polysaccharide utilization as determinants for interspecies competition between intestinal Prevotella spp.</title>
        <authorList>
            <person name="Galvez E.J.C."/>
            <person name="Iljazovic A."/>
            <person name="Strowig T."/>
        </authorList>
    </citation>
    <scope>NUCLEOTIDE SEQUENCE [LARGE SCALE GENOMIC DNA]</scope>
    <source>
        <strain evidence="4 5">PMUR</strain>
    </source>
</reference>
<keyword evidence="5" id="KW-1185">Reference proteome</keyword>
<evidence type="ECO:0000256" key="2">
    <source>
        <dbReference type="SAM" id="SignalP"/>
    </source>
</evidence>
<organism evidence="4 5">
    <name type="scientific">Xylanibacter muris</name>
    <dbReference type="NCBI Taxonomy" id="2736290"/>
    <lineage>
        <taxon>Bacteria</taxon>
        <taxon>Pseudomonadati</taxon>
        <taxon>Bacteroidota</taxon>
        <taxon>Bacteroidia</taxon>
        <taxon>Bacteroidales</taxon>
        <taxon>Prevotellaceae</taxon>
        <taxon>Xylanibacter</taxon>
    </lineage>
</organism>
<dbReference type="SUPFAM" id="SSF49785">
    <property type="entry name" value="Galactose-binding domain-like"/>
    <property type="match status" value="1"/>
</dbReference>
<protein>
    <submittedName>
        <fullName evidence="4">Sialate O-acetylesterase</fullName>
    </submittedName>
</protein>
<dbReference type="Gene3D" id="3.40.50.1110">
    <property type="entry name" value="SGNH hydrolase"/>
    <property type="match status" value="2"/>
</dbReference>